<keyword evidence="3" id="KW-1185">Reference proteome</keyword>
<dbReference type="PRINTS" id="PR00081">
    <property type="entry name" value="GDHRDH"/>
</dbReference>
<dbReference type="Pfam" id="PF13561">
    <property type="entry name" value="adh_short_C2"/>
    <property type="match status" value="1"/>
</dbReference>
<dbReference type="PANTHER" id="PTHR42879">
    <property type="entry name" value="3-OXOACYL-(ACYL-CARRIER-PROTEIN) REDUCTASE"/>
    <property type="match status" value="1"/>
</dbReference>
<dbReference type="PRINTS" id="PR00080">
    <property type="entry name" value="SDRFAMILY"/>
</dbReference>
<sequence length="263" mass="28198">MDLGLHGKSVIVAASSKGLGKASAKQFAAEGAKVIISSRNQEELEKAQDEIRSVTGNHNVNYIVCDITNPTSVRELVLKTIELNGTVDVLVNNAGGPPAGNFDSVSDEDWTGAFELNLLSFVRLIREVLPHMRKQGSGHIVNIASSSIKQPIDNLILSNTFRAGIIGLAKSLSQELAPDNILINTIGPGRIGTDRVKHLDEFVAEQQDISYEDVKSKAESSIPIGRYGKPKEFANLVVYLCSGANTYITGQSLLVDGGMVKAL</sequence>
<dbReference type="Gene3D" id="3.40.50.720">
    <property type="entry name" value="NAD(P)-binding Rossmann-like Domain"/>
    <property type="match status" value="1"/>
</dbReference>
<dbReference type="InterPro" id="IPR050259">
    <property type="entry name" value="SDR"/>
</dbReference>
<evidence type="ECO:0000313" key="3">
    <source>
        <dbReference type="Proteomes" id="UP001275436"/>
    </source>
</evidence>
<dbReference type="InterPro" id="IPR036291">
    <property type="entry name" value="NAD(P)-bd_dom_sf"/>
</dbReference>
<protein>
    <submittedName>
        <fullName evidence="2">Oxidoreductase</fullName>
    </submittedName>
</protein>
<proteinExistence type="inferred from homology"/>
<dbReference type="PANTHER" id="PTHR42879:SF6">
    <property type="entry name" value="NADPH-DEPENDENT REDUCTASE BACG"/>
    <property type="match status" value="1"/>
</dbReference>
<organism evidence="2 3">
    <name type="scientific">Oceanobacillus kimchii</name>
    <dbReference type="NCBI Taxonomy" id="746691"/>
    <lineage>
        <taxon>Bacteria</taxon>
        <taxon>Bacillati</taxon>
        <taxon>Bacillota</taxon>
        <taxon>Bacilli</taxon>
        <taxon>Bacillales</taxon>
        <taxon>Bacillaceae</taxon>
        <taxon>Oceanobacillus</taxon>
    </lineage>
</organism>
<name>A0ABQ5TNV9_9BACI</name>
<evidence type="ECO:0000256" key="1">
    <source>
        <dbReference type="ARBA" id="ARBA00006484"/>
    </source>
</evidence>
<evidence type="ECO:0000313" key="2">
    <source>
        <dbReference type="EMBL" id="GLO67451.1"/>
    </source>
</evidence>
<comment type="similarity">
    <text evidence="1">Belongs to the short-chain dehydrogenases/reductases (SDR) family.</text>
</comment>
<gene>
    <name evidence="2" type="ORF">MACH08_32350</name>
</gene>
<dbReference type="EMBL" id="BSKO01000001">
    <property type="protein sequence ID" value="GLO67451.1"/>
    <property type="molecule type" value="Genomic_DNA"/>
</dbReference>
<dbReference type="Proteomes" id="UP001275436">
    <property type="component" value="Unassembled WGS sequence"/>
</dbReference>
<dbReference type="CDD" id="cd05344">
    <property type="entry name" value="BKR_like_SDR_like"/>
    <property type="match status" value="1"/>
</dbReference>
<comment type="caution">
    <text evidence="2">The sequence shown here is derived from an EMBL/GenBank/DDBJ whole genome shotgun (WGS) entry which is preliminary data.</text>
</comment>
<accession>A0ABQ5TNV9</accession>
<reference evidence="2 3" key="1">
    <citation type="submission" date="2023-02" db="EMBL/GenBank/DDBJ databases">
        <title>Oceanobacillus kimchii IFOP_LL358 isolated form Alexandrium catenella lab strain.</title>
        <authorList>
            <person name="Gajardo G."/>
            <person name="Ueki S."/>
            <person name="Maruyama F."/>
        </authorList>
    </citation>
    <scope>NUCLEOTIDE SEQUENCE [LARGE SCALE GENOMIC DNA]</scope>
    <source>
        <strain evidence="2 3">IFOP_LL358</strain>
    </source>
</reference>
<dbReference type="RefSeq" id="WP_017797978.1">
    <property type="nucleotide sequence ID" value="NZ_BSKO01000001.1"/>
</dbReference>
<dbReference type="InterPro" id="IPR002347">
    <property type="entry name" value="SDR_fam"/>
</dbReference>
<dbReference type="SUPFAM" id="SSF51735">
    <property type="entry name" value="NAD(P)-binding Rossmann-fold domains"/>
    <property type="match status" value="1"/>
</dbReference>